<feature type="compositionally biased region" description="Acidic residues" evidence="1">
    <location>
        <begin position="1978"/>
        <end position="1987"/>
    </location>
</feature>
<feature type="compositionally biased region" description="Polar residues" evidence="1">
    <location>
        <begin position="2083"/>
        <end position="2093"/>
    </location>
</feature>
<name>A0ABZ1D1M1_9TREE</name>
<dbReference type="EMBL" id="CP141886">
    <property type="protein sequence ID" value="WRT67914.1"/>
    <property type="molecule type" value="Genomic_DNA"/>
</dbReference>
<feature type="compositionally biased region" description="Acidic residues" evidence="1">
    <location>
        <begin position="224"/>
        <end position="242"/>
    </location>
</feature>
<sequence>MSTFSTRHAHVSFHTHDGTHIASSSSHPSSDALVAPSSSPGRLEMVPLGATKTIPALNKRGVIFSPRTDTKFFHSDDLILPSPNTHLTPKAPSSIRSYSDPITPYDSPSLSKRKGRTLSDTPTLVRSILKARAAQQIRLAASVEEGTLNNKEAARLLVSGKRPKLFARDSFQLALMRNAAGEQPTDRKGKGKMLQDNENPGSDDSTASNSSNLHDGKEVTEGDAIMDDNSSEEEEETIEEDGALSTGSLVNIILDGAEDLLTLEEAYNTLTLRLRSRIPTETDMSEPLSPAQIEGIRISAQPIKDEAPAMVRAIQRDLQRLLGKLPSHESELTSSELEITPFKHLMPLRDDMTNRGRFTPSPTPGIGPKSSSPTKSTRQGYTEAEVRYRREASGVGAAVLRFLSFTFHSPHLFACYSDADLTSLLEQVMTIPRTLKLPTPNPKRTYYLSILVLAQMNLPSACVQPVKDKIVRALEGAMADNLGAMGGLSSGKEGPSAIKKEGYHAVTNLVSNYPSTFFPHYPDLLAGCLRGMASSTNMIRYKAGAATAAFARAKFSLLANTQSALLENPDNSTKEAWSKAKSTIQKSEFFVLSHLKSALKIPGKSSPIYGKDGEKKTEWHPLEQIFKDTVGSATDVHWACAAWSLIVTLMGSAYASSGLAAGFDHIMDRSLQPSTNVVRPLLARVAWNHAIHAYLSSGFASSISEDKHLIRSYKPFAASSQQTIEQRTSNIQFVVNLALSKATDKASYARALTNAKPGIESHYIWQRSEKNKKLQWLITCGLGATAVVYAHTGMAICHEDQPAKEMSAISGLPSSDGIPLPDLSPEEARLPRLDHAWEKVVNPMLKSFFTICGVDRLTIHGWKMFAAITSPNTDLESKWDLDRLLIPRYMSGEIFFKEKETDFTDLLADIQEDELQPSDIPSWGHFWAAKRLGRLLNIFDEALTSIHGLNDSSTVSWIMNDTGLPLIPEPISNIWKNLLLALRSAKIAHAPPTPLFFAGLQAVTLQLIQTFNRDPKTYVPINKIDDKGRCLLDEDEMRIGLTSHLFDAALQILGEDILGALRLRLDQIPSSEQHTGIYQSAFGGDANNHPTVAGILLSQFLRSKSPSTPINPSLQHGFKGLVQKILDVGSVPGYAGKLLGDITNAMPFLFEDCEEVQLDIWRLLAIKWTQVIDLQPSSTTSSTNHTGALLVSLLSGPFRGRQITSYWHRHADKSDLEIWQALLKVTVLRFRAKRFGSNCGVLEALAGHLGDFLSEGEKTSSTTITLSCLASAISWMSFTPPEGSQSSPWHISDENFIPVDFLTLVNDALIEAYPVPETQNSTMTEMEVSPAVFDLLQSLAGILEDTPRQFVGKILDPVKAGLATWLEDKERVLSSDMHEKLDEVYVIVLNILSSTMPSEDLPINSETLNSLAEIYIPRISKAQSSSVPLTFQSFWNKTFATVNDLMYSEDVADFLRDLLMAVPGMIVCPGLEGSSVLSQDESLSKYPHIQATQPEQEPERTENHQTGIEVAVEAEAELTNPEYDADVSQSLEQTQVHGGADAEVDILVDETRDDMNPLSSPTKGAAEDHEDVFGPAALTRTAKAKGKKKVILRQSRVKSRRISEGIDQGIEMQSLPELETVKVEDIPTNSTSLPEIANDTPLVEDSDEDCIIVMPSPRFYKRKGLSIPVSDSSTPTAAEAGNDKERQEDDREEKVEDTPATNAMVVAELEAVEDTPSQENVIDVIEDTPLPDNEIETEEKLGHQIQPELVTYAGVEQRLVDSEANLLIQPTPAPGQTSSGSPSRPSLLISAGRWLSKVHSLPFFSPSPIPPPPTQPEIEPQTNTISQVEREEVVSPLKVSQASKKLKKGKRLSKRDVPRSASVISQFQSQTHSQGEEFSASLPDPEPISTKATAPLTKSQSTGSIPSTTSSRNKRRISDISSIEIAEPRRSKRRKPKSPSPSIPAIEENETEAECTSEPAQVDLQEEVIDISITAPEPIDDDEDDELLLSPESARRRKREEEEEVVRFSQIRSTNHIHTQVDSQFSQSISGRFDDAPEDSTIPLSLPKRPRLTKTPSSPSPSSKSKAKSRSRSKSRSESESKGNSIPPSTPTCSASNKSSPSGSGSGSRSGFGSGSMSKGEQIDKLPNKSPNKRTTQQAMILEMLDEAARSKQAIDNLDYQGVKSLLKNLNVLREAAEERMISRMEELRNNRM</sequence>
<feature type="compositionally biased region" description="Low complexity" evidence="1">
    <location>
        <begin position="2094"/>
        <end position="2103"/>
    </location>
</feature>
<feature type="region of interest" description="Disordered" evidence="1">
    <location>
        <begin position="1768"/>
        <end position="1787"/>
    </location>
</feature>
<evidence type="ECO:0008006" key="4">
    <source>
        <dbReference type="Google" id="ProtNLM"/>
    </source>
</evidence>
<feature type="region of interest" description="Disordered" evidence="1">
    <location>
        <begin position="1801"/>
        <end position="2136"/>
    </location>
</feature>
<feature type="compositionally biased region" description="Pro residues" evidence="1">
    <location>
        <begin position="1805"/>
        <end position="1815"/>
    </location>
</feature>
<gene>
    <name evidence="2" type="ORF">IL334_004888</name>
</gene>
<evidence type="ECO:0000313" key="3">
    <source>
        <dbReference type="Proteomes" id="UP001329825"/>
    </source>
</evidence>
<feature type="compositionally biased region" description="Polar residues" evidence="1">
    <location>
        <begin position="2010"/>
        <end position="2030"/>
    </location>
</feature>
<feature type="region of interest" description="Disordered" evidence="1">
    <location>
        <begin position="355"/>
        <end position="381"/>
    </location>
</feature>
<protein>
    <recommendedName>
        <fullName evidence="4">Telomere-associated protein Rif1 N-terminal domain-containing protein</fullName>
    </recommendedName>
</protein>
<dbReference type="GeneID" id="87957019"/>
<feature type="compositionally biased region" description="Polar residues" evidence="1">
    <location>
        <begin position="369"/>
        <end position="380"/>
    </location>
</feature>
<feature type="region of interest" description="Disordered" evidence="1">
    <location>
        <begin position="1663"/>
        <end position="1701"/>
    </location>
</feature>
<feature type="compositionally biased region" description="Basic residues" evidence="1">
    <location>
        <begin position="2065"/>
        <end position="2074"/>
    </location>
</feature>
<accession>A0ABZ1D1M1</accession>
<feature type="compositionally biased region" description="Polar residues" evidence="1">
    <location>
        <begin position="1774"/>
        <end position="1784"/>
    </location>
</feature>
<feature type="region of interest" description="Disordered" evidence="1">
    <location>
        <begin position="178"/>
        <end position="243"/>
    </location>
</feature>
<feature type="compositionally biased region" description="Polar residues" evidence="1">
    <location>
        <begin position="1862"/>
        <end position="1873"/>
    </location>
</feature>
<feature type="compositionally biased region" description="Polar residues" evidence="1">
    <location>
        <begin position="1890"/>
        <end position="1911"/>
    </location>
</feature>
<feature type="compositionally biased region" description="Basic and acidic residues" evidence="1">
    <location>
        <begin position="1681"/>
        <end position="1697"/>
    </location>
</feature>
<feature type="region of interest" description="Disordered" evidence="1">
    <location>
        <begin position="16"/>
        <end position="39"/>
    </location>
</feature>
<dbReference type="RefSeq" id="XP_062792654.1">
    <property type="nucleotide sequence ID" value="XM_062936603.1"/>
</dbReference>
<proteinExistence type="predicted"/>
<keyword evidence="3" id="KW-1185">Reference proteome</keyword>
<feature type="compositionally biased region" description="Gly residues" evidence="1">
    <location>
        <begin position="2104"/>
        <end position="2114"/>
    </location>
</feature>
<feature type="compositionally biased region" description="Basic residues" evidence="1">
    <location>
        <begin position="1844"/>
        <end position="1853"/>
    </location>
</feature>
<organism evidence="2 3">
    <name type="scientific">Kwoniella shivajii</name>
    <dbReference type="NCBI Taxonomy" id="564305"/>
    <lineage>
        <taxon>Eukaryota</taxon>
        <taxon>Fungi</taxon>
        <taxon>Dikarya</taxon>
        <taxon>Basidiomycota</taxon>
        <taxon>Agaricomycotina</taxon>
        <taxon>Tremellomycetes</taxon>
        <taxon>Tremellales</taxon>
        <taxon>Cryptococcaceae</taxon>
        <taxon>Kwoniella</taxon>
    </lineage>
</organism>
<evidence type="ECO:0000313" key="2">
    <source>
        <dbReference type="EMBL" id="WRT67914.1"/>
    </source>
</evidence>
<dbReference type="Proteomes" id="UP001329825">
    <property type="component" value="Chromosome 6"/>
</dbReference>
<feature type="region of interest" description="Disordered" evidence="1">
    <location>
        <begin position="89"/>
        <end position="118"/>
    </location>
</feature>
<evidence type="ECO:0000256" key="1">
    <source>
        <dbReference type="SAM" id="MobiDB-lite"/>
    </source>
</evidence>
<reference evidence="2 3" key="1">
    <citation type="submission" date="2024-01" db="EMBL/GenBank/DDBJ databases">
        <title>Comparative genomics of Cryptococcus and Kwoniella reveals pathogenesis evolution and contrasting modes of karyotype evolution via chromosome fusion or intercentromeric recombination.</title>
        <authorList>
            <person name="Coelho M.A."/>
            <person name="David-Palma M."/>
            <person name="Shea T."/>
            <person name="Bowers K."/>
            <person name="McGinley-Smith S."/>
            <person name="Mohammad A.W."/>
            <person name="Gnirke A."/>
            <person name="Yurkov A.M."/>
            <person name="Nowrousian M."/>
            <person name="Sun S."/>
            <person name="Cuomo C.A."/>
            <person name="Heitman J."/>
        </authorList>
    </citation>
    <scope>NUCLEOTIDE SEQUENCE [LARGE SCALE GENOMIC DNA]</scope>
    <source>
        <strain evidence="2">CBS 11374</strain>
    </source>
</reference>
<feature type="compositionally biased region" description="Polar residues" evidence="1">
    <location>
        <begin position="196"/>
        <end position="213"/>
    </location>
</feature>